<comment type="caution">
    <text evidence="2">The sequence shown here is derived from an EMBL/GenBank/DDBJ whole genome shotgun (WGS) entry which is preliminary data.</text>
</comment>
<feature type="region of interest" description="Disordered" evidence="1">
    <location>
        <begin position="455"/>
        <end position="487"/>
    </location>
</feature>
<gene>
    <name evidence="2" type="ORF">Cva_00415</name>
</gene>
<organism evidence="2 3">
    <name type="scientific">Caedimonas varicaedens</name>
    <dbReference type="NCBI Taxonomy" id="1629334"/>
    <lineage>
        <taxon>Bacteria</taxon>
        <taxon>Pseudomonadati</taxon>
        <taxon>Pseudomonadota</taxon>
        <taxon>Alphaproteobacteria</taxon>
        <taxon>Holosporales</taxon>
        <taxon>Caedimonadaceae</taxon>
        <taxon>Caedimonas</taxon>
    </lineage>
</organism>
<evidence type="ECO:0000313" key="2">
    <source>
        <dbReference type="EMBL" id="GAO97775.1"/>
    </source>
</evidence>
<dbReference type="Proteomes" id="UP000036771">
    <property type="component" value="Unassembled WGS sequence"/>
</dbReference>
<feature type="compositionally biased region" description="Polar residues" evidence="1">
    <location>
        <begin position="407"/>
        <end position="417"/>
    </location>
</feature>
<proteinExistence type="predicted"/>
<feature type="compositionally biased region" description="Polar residues" evidence="1">
    <location>
        <begin position="469"/>
        <end position="487"/>
    </location>
</feature>
<reference evidence="2 3" key="1">
    <citation type="submission" date="2015-03" db="EMBL/GenBank/DDBJ databases">
        <title>Caedibacter varicaedens, whole genome shotgun sequence.</title>
        <authorList>
            <person name="Suzuki H."/>
            <person name="Dapper A.L."/>
            <person name="Gibson A.K."/>
            <person name="Jackson C."/>
            <person name="Lee H."/>
            <person name="Pejaver V.R."/>
            <person name="Doak T."/>
            <person name="Lynch M."/>
        </authorList>
    </citation>
    <scope>NUCLEOTIDE SEQUENCE [LARGE SCALE GENOMIC DNA]</scope>
</reference>
<feature type="region of interest" description="Disordered" evidence="1">
    <location>
        <begin position="396"/>
        <end position="417"/>
    </location>
</feature>
<protein>
    <recommendedName>
        <fullName evidence="4">DnaA N-terminal domain-containing protein</fullName>
    </recommendedName>
</protein>
<sequence>MTFVPRSLKRAVLREEFVALTGDAFQAIILNQFIYWVQKVSDFDDFIREEQARNPDCNVSLRHGWIYKKAQEMIDETMLQMSDITMRRMIKALVEKGWIEERPNPDNRWNKVLQYRPDLKKIQHDLYSLGYALPGFPLLQPVSPSEASNLQNEVSNLQNEASNLQKSSFILKDSETTAEITAERNADTPADVSKAMIHTWNRVLCPPVLVQLTTERSQRLQALLQEHFENKLDLWSSFCQEITRSSFLMGKGQRGWRAGLDWVLIPANFQKIREGNYRDADPSPDGSGEEKLSSEELKLKVDAHLESLEDPLSRQFCRGLLRHLRGDKFLFWFGQASWGGWDCGELVLSFPSKAARDYVERHFSSEIGVAARSVCPDLKSLSLTVQQTIQHSQLPVSPAFSLPSPATGDQNQGKNISSSHGLRAVEVPHSQLPSLTTEGEFDLSQQSLAESDLQEINPQGNGEDRETQFSRSTSSPLKGSHTSPPNTQALEFAEDCLPVSDKASQPFLSALQTGEHGKERLVRDDALLGRIFSWDDGTSPVQEGVRSPAPTTLPWTSAEDQADSLLTPCFVSGEQPVSPTHAAPLSLHRHAVPCADSLGENASGNARQTCPTTSSVLSQESRHLCSPRRMPVIRDESRHVSSLSGKIKPSAREEGLPFVQDSYVDRNGRDPFLRVSSEERTHSVHSSPLSLPSVQENPWKRHVTGLLAACLPSSANPLMERNLS</sequence>
<keyword evidence="3" id="KW-1185">Reference proteome</keyword>
<dbReference type="OrthoDB" id="7572533at2"/>
<feature type="region of interest" description="Disordered" evidence="1">
    <location>
        <begin position="598"/>
        <end position="626"/>
    </location>
</feature>
<feature type="compositionally biased region" description="Polar residues" evidence="1">
    <location>
        <begin position="600"/>
        <end position="619"/>
    </location>
</feature>
<evidence type="ECO:0008006" key="4">
    <source>
        <dbReference type="Google" id="ProtNLM"/>
    </source>
</evidence>
<dbReference type="EMBL" id="BBVC01000017">
    <property type="protein sequence ID" value="GAO97775.1"/>
    <property type="molecule type" value="Genomic_DNA"/>
</dbReference>
<evidence type="ECO:0000256" key="1">
    <source>
        <dbReference type="SAM" id="MobiDB-lite"/>
    </source>
</evidence>
<dbReference type="STRING" id="1629334.Cva_00415"/>
<name>A0A0K8MB72_9PROT</name>
<evidence type="ECO:0000313" key="3">
    <source>
        <dbReference type="Proteomes" id="UP000036771"/>
    </source>
</evidence>
<dbReference type="AlphaFoldDB" id="A0A0K8MB72"/>
<accession>A0A0K8MB72</accession>